<dbReference type="GO" id="GO:0031201">
    <property type="term" value="C:SNARE complex"/>
    <property type="evidence" value="ECO:0007669"/>
    <property type="project" value="TreeGrafter"/>
</dbReference>
<dbReference type="Proteomes" id="UP001162031">
    <property type="component" value="Unassembled WGS sequence"/>
</dbReference>
<dbReference type="GO" id="GO:0006886">
    <property type="term" value="P:intracellular protein transport"/>
    <property type="evidence" value="ECO:0007669"/>
    <property type="project" value="InterPro"/>
</dbReference>
<gene>
    <name evidence="12" type="ORF">HBR001_LOCUS2025</name>
</gene>
<evidence type="ECO:0000256" key="7">
    <source>
        <dbReference type="ARBA" id="ARBA00023034"/>
    </source>
</evidence>
<evidence type="ECO:0000256" key="10">
    <source>
        <dbReference type="SAM" id="Phobius"/>
    </source>
</evidence>
<proteinExistence type="inferred from homology"/>
<keyword evidence="6 10" id="KW-1133">Transmembrane helix</keyword>
<evidence type="ECO:0000313" key="13">
    <source>
        <dbReference type="Proteomes" id="UP001162031"/>
    </source>
</evidence>
<dbReference type="SUPFAM" id="SSF47661">
    <property type="entry name" value="t-snare proteins"/>
    <property type="match status" value="1"/>
</dbReference>
<dbReference type="Gene3D" id="1.20.58.70">
    <property type="match status" value="1"/>
</dbReference>
<keyword evidence="8" id="KW-0175">Coiled coil</keyword>
<dbReference type="InterPro" id="IPR006012">
    <property type="entry name" value="Syntaxin/epimorphin_CS"/>
</dbReference>
<evidence type="ECO:0000313" key="12">
    <source>
        <dbReference type="EMBL" id="CAI5718544.1"/>
    </source>
</evidence>
<dbReference type="GO" id="GO:0000139">
    <property type="term" value="C:Golgi membrane"/>
    <property type="evidence" value="ECO:0007669"/>
    <property type="project" value="UniProtKB-SubCell"/>
</dbReference>
<dbReference type="AlphaFoldDB" id="A0AAV0TAZ6"/>
<evidence type="ECO:0000256" key="6">
    <source>
        <dbReference type="ARBA" id="ARBA00022989"/>
    </source>
</evidence>
<sequence>MATRNLTRQFLQLRAQEKAKVLRRKNIVSHRHRDEGNARTESAEQALTSVAIAPGWVDVVNGTNRHVARIKEMMERLHKLHTSRLMVRFDGSESKYEQEIDDVTQEITAEFRSAEKGLRKMAQSDGNREFSAADVKTRQNVQRALATQLQTLSSDFRKSQKTYLARVTHQKEGPVEFDFLADNNVAQKRRDGAESGFTQAQVTEVEIAEDVIDERDKEIQRIATSITELATIFKELSALVIDQGTILDRIDYNMEQVVERTEKGIEELEKAEKTQKSSRPMKCIGLLLVMIFAMTVLLVLKHS</sequence>
<evidence type="ECO:0000256" key="9">
    <source>
        <dbReference type="ARBA" id="ARBA00023136"/>
    </source>
</evidence>
<evidence type="ECO:0000256" key="5">
    <source>
        <dbReference type="ARBA" id="ARBA00022927"/>
    </source>
</evidence>
<evidence type="ECO:0000256" key="3">
    <source>
        <dbReference type="ARBA" id="ARBA00022448"/>
    </source>
</evidence>
<accession>A0AAV0TAZ6</accession>
<dbReference type="InterPro" id="IPR045242">
    <property type="entry name" value="Syntaxin"/>
</dbReference>
<evidence type="ECO:0000256" key="2">
    <source>
        <dbReference type="ARBA" id="ARBA00009063"/>
    </source>
</evidence>
<dbReference type="GO" id="GO:0006906">
    <property type="term" value="P:vesicle fusion"/>
    <property type="evidence" value="ECO:0007669"/>
    <property type="project" value="TreeGrafter"/>
</dbReference>
<keyword evidence="4 10" id="KW-0812">Transmembrane</keyword>
<dbReference type="PANTHER" id="PTHR19957:SF83">
    <property type="entry name" value="SYNTAXIN-16"/>
    <property type="match status" value="1"/>
</dbReference>
<evidence type="ECO:0000256" key="8">
    <source>
        <dbReference type="ARBA" id="ARBA00023054"/>
    </source>
</evidence>
<keyword evidence="9 10" id="KW-0472">Membrane</keyword>
<dbReference type="GO" id="GO:0048278">
    <property type="term" value="P:vesicle docking"/>
    <property type="evidence" value="ECO:0007669"/>
    <property type="project" value="TreeGrafter"/>
</dbReference>
<dbReference type="PANTHER" id="PTHR19957">
    <property type="entry name" value="SYNTAXIN"/>
    <property type="match status" value="1"/>
</dbReference>
<reference evidence="12" key="1">
    <citation type="submission" date="2022-12" db="EMBL/GenBank/DDBJ databases">
        <authorList>
            <person name="Webb A."/>
        </authorList>
    </citation>
    <scope>NUCLEOTIDE SEQUENCE</scope>
    <source>
        <strain evidence="12">Hp1</strain>
    </source>
</reference>
<dbReference type="PROSITE" id="PS50192">
    <property type="entry name" value="T_SNARE"/>
    <property type="match status" value="1"/>
</dbReference>
<evidence type="ECO:0000256" key="4">
    <source>
        <dbReference type="ARBA" id="ARBA00022692"/>
    </source>
</evidence>
<feature type="domain" description="T-SNARE coiled-coil homology" evidence="11">
    <location>
        <begin position="209"/>
        <end position="271"/>
    </location>
</feature>
<dbReference type="SMART" id="SM00397">
    <property type="entry name" value="t_SNARE"/>
    <property type="match status" value="1"/>
</dbReference>
<keyword evidence="13" id="KW-1185">Reference proteome</keyword>
<name>A0AAV0TAZ6_HYABA</name>
<evidence type="ECO:0000256" key="1">
    <source>
        <dbReference type="ARBA" id="ARBA00004409"/>
    </source>
</evidence>
<keyword evidence="3" id="KW-0813">Transport</keyword>
<keyword evidence="5" id="KW-0653">Protein transport</keyword>
<dbReference type="CDD" id="cd15845">
    <property type="entry name" value="SNARE_syntaxin16"/>
    <property type="match status" value="1"/>
</dbReference>
<comment type="subcellular location">
    <subcellularLocation>
        <location evidence="1">Golgi apparatus membrane</location>
        <topology evidence="1">Single-pass type IV membrane protein</topology>
    </subcellularLocation>
</comment>
<comment type="similarity">
    <text evidence="2">Belongs to the syntaxin family.</text>
</comment>
<dbReference type="EMBL" id="CANTFL010000214">
    <property type="protein sequence ID" value="CAI5718544.1"/>
    <property type="molecule type" value="Genomic_DNA"/>
</dbReference>
<protein>
    <recommendedName>
        <fullName evidence="11">t-SNARE coiled-coil homology domain-containing protein</fullName>
    </recommendedName>
</protein>
<dbReference type="GO" id="GO:0005484">
    <property type="term" value="F:SNAP receptor activity"/>
    <property type="evidence" value="ECO:0007669"/>
    <property type="project" value="InterPro"/>
</dbReference>
<dbReference type="PROSITE" id="PS00914">
    <property type="entry name" value="SYNTAXIN"/>
    <property type="match status" value="1"/>
</dbReference>
<feature type="transmembrane region" description="Helical" evidence="10">
    <location>
        <begin position="283"/>
        <end position="300"/>
    </location>
</feature>
<evidence type="ECO:0000259" key="11">
    <source>
        <dbReference type="PROSITE" id="PS50192"/>
    </source>
</evidence>
<dbReference type="GO" id="GO:0000149">
    <property type="term" value="F:SNARE binding"/>
    <property type="evidence" value="ECO:0007669"/>
    <property type="project" value="TreeGrafter"/>
</dbReference>
<comment type="caution">
    <text evidence="12">The sequence shown here is derived from an EMBL/GenBank/DDBJ whole genome shotgun (WGS) entry which is preliminary data.</text>
</comment>
<keyword evidence="7" id="KW-0333">Golgi apparatus</keyword>
<dbReference type="InterPro" id="IPR000727">
    <property type="entry name" value="T_SNARE_dom"/>
</dbReference>
<dbReference type="Pfam" id="PF05739">
    <property type="entry name" value="SNARE"/>
    <property type="match status" value="1"/>
</dbReference>
<organism evidence="12 13">
    <name type="scientific">Hyaloperonospora brassicae</name>
    <name type="common">Brassica downy mildew</name>
    <name type="synonym">Peronospora brassicae</name>
    <dbReference type="NCBI Taxonomy" id="162125"/>
    <lineage>
        <taxon>Eukaryota</taxon>
        <taxon>Sar</taxon>
        <taxon>Stramenopiles</taxon>
        <taxon>Oomycota</taxon>
        <taxon>Peronosporomycetes</taxon>
        <taxon>Peronosporales</taxon>
        <taxon>Peronosporaceae</taxon>
        <taxon>Hyaloperonospora</taxon>
    </lineage>
</organism>
<dbReference type="InterPro" id="IPR010989">
    <property type="entry name" value="SNARE"/>
</dbReference>